<dbReference type="Proteomes" id="UP000442469">
    <property type="component" value="Unassembled WGS sequence"/>
</dbReference>
<proteinExistence type="predicted"/>
<dbReference type="AlphaFoldDB" id="A0A6N8F6H0"/>
<sequence length="70" mass="7868">MNRYKEIISRAKRGGKHGVRALGLINGLKEHDCDDYERLERIDEIMAAYNEVCTEGAEAGEVQIFGVKEA</sequence>
<protein>
    <submittedName>
        <fullName evidence="1">Uncharacterized protein</fullName>
    </submittedName>
</protein>
<accession>A0A6N8F6H0</accession>
<evidence type="ECO:0000313" key="2">
    <source>
        <dbReference type="Proteomes" id="UP000442469"/>
    </source>
</evidence>
<evidence type="ECO:0000313" key="1">
    <source>
        <dbReference type="EMBL" id="MUG26032.1"/>
    </source>
</evidence>
<comment type="caution">
    <text evidence="1">The sequence shown here is derived from an EMBL/GenBank/DDBJ whole genome shotgun (WGS) entry which is preliminary data.</text>
</comment>
<dbReference type="RefSeq" id="WP_155621273.1">
    <property type="nucleotide sequence ID" value="NZ_WNZZ01000034.1"/>
</dbReference>
<gene>
    <name evidence="1" type="ORF">GNQ08_27095</name>
</gene>
<dbReference type="EMBL" id="WNZZ01000034">
    <property type="protein sequence ID" value="MUG26032.1"/>
    <property type="molecule type" value="Genomic_DNA"/>
</dbReference>
<name>A0A6N8F6H0_PAEMA</name>
<organism evidence="1 2">
    <name type="scientific">Paenibacillus macerans</name>
    <name type="common">Bacillus macerans</name>
    <dbReference type="NCBI Taxonomy" id="44252"/>
    <lineage>
        <taxon>Bacteria</taxon>
        <taxon>Bacillati</taxon>
        <taxon>Bacillota</taxon>
        <taxon>Bacilli</taxon>
        <taxon>Bacillales</taxon>
        <taxon>Paenibacillaceae</taxon>
        <taxon>Paenibacillus</taxon>
    </lineage>
</organism>
<reference evidence="1 2" key="1">
    <citation type="submission" date="2019-11" db="EMBL/GenBank/DDBJ databases">
        <title>Draft genome sequences of five Paenibacillus species of dairy origin.</title>
        <authorList>
            <person name="Olajide A.M."/>
            <person name="Chen S."/>
            <person name="Lapointe G."/>
        </authorList>
    </citation>
    <scope>NUCLEOTIDE SEQUENCE [LARGE SCALE GENOMIC DNA]</scope>
    <source>
        <strain evidence="1 2">3CT49</strain>
    </source>
</reference>